<accession>A0A5J5ANA6</accession>
<dbReference type="OrthoDB" id="6270329at2759"/>
<evidence type="ECO:0000313" key="1">
    <source>
        <dbReference type="EMBL" id="KAA8531166.1"/>
    </source>
</evidence>
<protein>
    <submittedName>
        <fullName evidence="1">Uncharacterized protein</fullName>
    </submittedName>
</protein>
<keyword evidence="2" id="KW-1185">Reference proteome</keyword>
<name>A0A5J5ANA6_9ASTE</name>
<dbReference type="AlphaFoldDB" id="A0A5J5ANA6"/>
<gene>
    <name evidence="1" type="ORF">F0562_005920</name>
</gene>
<sequence>MADLTATLPYHDPFDDNQCPDDILMFDENSSLNLAGLPLFTEPHSFHPSIPQSGDDIVYENDPLMDPFVWGMYEHSIGSLQVGPSEIRCETNTEEENLRPQNSEFGNPMQLSIWPVPPVPFSCTCCQVLREITHTNGIHFTKLEIHGRLGMISHAILENWHGADWDAGNHEYQMFDFCKKSIESVKEFLVQYCEKRKQAGYFMLQDPLLIFYEALCVGLNEDKNLDIDEFLQPSPIDSGEWQMNEPETMNQPEAKSNDFRPPKSSMAAQFVRGLVTITDPKMIDNLQSELDETRLRLVVVQSSAFATKAKSTKVAALLSILASKQDFLVQKWEVLDLAGPWSVDDKDDDYDENDGI</sequence>
<dbReference type="EMBL" id="CM018043">
    <property type="protein sequence ID" value="KAA8531166.1"/>
    <property type="molecule type" value="Genomic_DNA"/>
</dbReference>
<proteinExistence type="predicted"/>
<organism evidence="1 2">
    <name type="scientific">Nyssa sinensis</name>
    <dbReference type="NCBI Taxonomy" id="561372"/>
    <lineage>
        <taxon>Eukaryota</taxon>
        <taxon>Viridiplantae</taxon>
        <taxon>Streptophyta</taxon>
        <taxon>Embryophyta</taxon>
        <taxon>Tracheophyta</taxon>
        <taxon>Spermatophyta</taxon>
        <taxon>Magnoliopsida</taxon>
        <taxon>eudicotyledons</taxon>
        <taxon>Gunneridae</taxon>
        <taxon>Pentapetalae</taxon>
        <taxon>asterids</taxon>
        <taxon>Cornales</taxon>
        <taxon>Nyssaceae</taxon>
        <taxon>Nyssa</taxon>
    </lineage>
</organism>
<evidence type="ECO:0000313" key="2">
    <source>
        <dbReference type="Proteomes" id="UP000325577"/>
    </source>
</evidence>
<dbReference type="Proteomes" id="UP000325577">
    <property type="component" value="Linkage Group LG2"/>
</dbReference>
<reference evidence="1 2" key="1">
    <citation type="submission" date="2019-09" db="EMBL/GenBank/DDBJ databases">
        <title>A chromosome-level genome assembly of the Chinese tupelo Nyssa sinensis.</title>
        <authorList>
            <person name="Yang X."/>
            <person name="Kang M."/>
            <person name="Yang Y."/>
            <person name="Xiong H."/>
            <person name="Wang M."/>
            <person name="Zhang Z."/>
            <person name="Wang Z."/>
            <person name="Wu H."/>
            <person name="Ma T."/>
            <person name="Liu J."/>
            <person name="Xi Z."/>
        </authorList>
    </citation>
    <scope>NUCLEOTIDE SEQUENCE [LARGE SCALE GENOMIC DNA]</scope>
    <source>
        <strain evidence="1">J267</strain>
        <tissue evidence="1">Leaf</tissue>
    </source>
</reference>